<keyword evidence="2" id="KW-1185">Reference proteome</keyword>
<dbReference type="EMBL" id="PVZF01000004">
    <property type="protein sequence ID" value="PRY15793.1"/>
    <property type="molecule type" value="Genomic_DNA"/>
</dbReference>
<dbReference type="OrthoDB" id="2987256at2"/>
<dbReference type="Proteomes" id="UP000238083">
    <property type="component" value="Unassembled WGS sequence"/>
</dbReference>
<dbReference type="SUPFAM" id="SSF81301">
    <property type="entry name" value="Nucleotidyltransferase"/>
    <property type="match status" value="1"/>
</dbReference>
<comment type="caution">
    <text evidence="1">The sequence shown here is derived from an EMBL/GenBank/DDBJ whole genome shotgun (WGS) entry which is preliminary data.</text>
</comment>
<dbReference type="Gene3D" id="3.30.460.10">
    <property type="entry name" value="Beta Polymerase, domain 2"/>
    <property type="match status" value="1"/>
</dbReference>
<reference evidence="1 2" key="1">
    <citation type="submission" date="2018-03" db="EMBL/GenBank/DDBJ databases">
        <title>Genomic Encyclopedia of Archaeal and Bacterial Type Strains, Phase II (KMG-II): from individual species to whole genera.</title>
        <authorList>
            <person name="Goeker M."/>
        </authorList>
    </citation>
    <scope>NUCLEOTIDE SEQUENCE [LARGE SCALE GENOMIC DNA]</scope>
    <source>
        <strain evidence="1 2">DSM 19711</strain>
    </source>
</reference>
<accession>A0A2T0R4U0</accession>
<organism evidence="1 2">
    <name type="scientific">Kineococcus rhizosphaerae</name>
    <dbReference type="NCBI Taxonomy" id="559628"/>
    <lineage>
        <taxon>Bacteria</taxon>
        <taxon>Bacillati</taxon>
        <taxon>Actinomycetota</taxon>
        <taxon>Actinomycetes</taxon>
        <taxon>Kineosporiales</taxon>
        <taxon>Kineosporiaceae</taxon>
        <taxon>Kineococcus</taxon>
    </lineage>
</organism>
<proteinExistence type="predicted"/>
<evidence type="ECO:0000313" key="1">
    <source>
        <dbReference type="EMBL" id="PRY15793.1"/>
    </source>
</evidence>
<name>A0A2T0R4U0_9ACTN</name>
<sequence length="262" mass="29431">MDLQLPDHLTDDHRRLIADLAERNDTEHGDGLLGLVLSGSAGRGVATDRSDLDVYVVLSDDAAQRRSATRSTTIDELPVTLTDLEQVPAFGSGGWWFRWSFAWAPTLLDRTDGRIPAALHRQATLTPDEVEAVLMEHSRLDGWLNYVYRALKSDRDGRRLECRLDAAESMPWLLDVIFALAGRVRPYHKYLPWELREHPLPDWPADVLLPLLQRTLDGDPAALRETFVRVEAGCAAHDAARGDQLTREIIDGWGDGLLLMRP</sequence>
<gene>
    <name evidence="1" type="ORF">CLV37_1042</name>
</gene>
<evidence type="ECO:0000313" key="2">
    <source>
        <dbReference type="Proteomes" id="UP000238083"/>
    </source>
</evidence>
<dbReference type="InterPro" id="IPR043519">
    <property type="entry name" value="NT_sf"/>
</dbReference>
<dbReference type="RefSeq" id="WP_106209486.1">
    <property type="nucleotide sequence ID" value="NZ_PVZF01000004.1"/>
</dbReference>
<dbReference type="AlphaFoldDB" id="A0A2T0R4U0"/>
<dbReference type="CDD" id="cd05403">
    <property type="entry name" value="NT_KNTase_like"/>
    <property type="match status" value="1"/>
</dbReference>
<protein>
    <recommendedName>
        <fullName evidence="3">Nucleotidyltransferase-like protein</fullName>
    </recommendedName>
</protein>
<evidence type="ECO:0008006" key="3">
    <source>
        <dbReference type="Google" id="ProtNLM"/>
    </source>
</evidence>